<gene>
    <name evidence="2" type="ORF">P6N53_04150</name>
</gene>
<evidence type="ECO:0000313" key="3">
    <source>
        <dbReference type="Proteomes" id="UP001172911"/>
    </source>
</evidence>
<dbReference type="EMBL" id="JARPTC010000005">
    <property type="protein sequence ID" value="MDO7786411.1"/>
    <property type="molecule type" value="Genomic_DNA"/>
</dbReference>
<feature type="domain" description="PilZ" evidence="1">
    <location>
        <begin position="92"/>
        <end position="184"/>
    </location>
</feature>
<dbReference type="InterPro" id="IPR009875">
    <property type="entry name" value="PilZ_domain"/>
</dbReference>
<protein>
    <submittedName>
        <fullName evidence="2">PilZ domain-containing protein</fullName>
    </submittedName>
</protein>
<dbReference type="Proteomes" id="UP001172911">
    <property type="component" value="Unassembled WGS sequence"/>
</dbReference>
<dbReference type="AlphaFoldDB" id="A0AAW7ZBE8"/>
<reference evidence="2" key="1">
    <citation type="journal article" date="2023" name="J. Hazard. Mater.">
        <title>Anaerobic biodegradation of pyrene and benzo[a]pyrene by a new sulfate-reducing Desulforamulus aquiferis strain DSA.</title>
        <authorList>
            <person name="Zhang Z."/>
            <person name="Sun J."/>
            <person name="Gong X."/>
            <person name="Wang C."/>
            <person name="Wang H."/>
        </authorList>
    </citation>
    <scope>NUCLEOTIDE SEQUENCE</scope>
    <source>
        <strain evidence="2">DSA</strain>
    </source>
</reference>
<dbReference type="RefSeq" id="WP_304541422.1">
    <property type="nucleotide sequence ID" value="NZ_JARPTC010000005.1"/>
</dbReference>
<keyword evidence="3" id="KW-1185">Reference proteome</keyword>
<reference evidence="2" key="2">
    <citation type="submission" date="2023-03" db="EMBL/GenBank/DDBJ databases">
        <authorList>
            <person name="Zhang Z."/>
        </authorList>
    </citation>
    <scope>NUCLEOTIDE SEQUENCE</scope>
    <source>
        <strain evidence="2">DSA</strain>
    </source>
</reference>
<dbReference type="SUPFAM" id="SSF141371">
    <property type="entry name" value="PilZ domain-like"/>
    <property type="match status" value="1"/>
</dbReference>
<proteinExistence type="predicted"/>
<comment type="caution">
    <text evidence="2">The sequence shown here is derived from an EMBL/GenBank/DDBJ whole genome shotgun (WGS) entry which is preliminary data.</text>
</comment>
<evidence type="ECO:0000313" key="2">
    <source>
        <dbReference type="EMBL" id="MDO7786411.1"/>
    </source>
</evidence>
<organism evidence="2 3">
    <name type="scientific">Desulforamulus aquiferis</name>
    <dbReference type="NCBI Taxonomy" id="1397668"/>
    <lineage>
        <taxon>Bacteria</taxon>
        <taxon>Bacillati</taxon>
        <taxon>Bacillota</taxon>
        <taxon>Clostridia</taxon>
        <taxon>Eubacteriales</taxon>
        <taxon>Peptococcaceae</taxon>
        <taxon>Desulforamulus</taxon>
    </lineage>
</organism>
<dbReference type="Pfam" id="PF07238">
    <property type="entry name" value="PilZ"/>
    <property type="match status" value="1"/>
</dbReference>
<dbReference type="GO" id="GO:0035438">
    <property type="term" value="F:cyclic-di-GMP binding"/>
    <property type="evidence" value="ECO:0007669"/>
    <property type="project" value="InterPro"/>
</dbReference>
<accession>A0AAW7ZBE8</accession>
<sequence length="188" mass="20918">MPGSPEEFCHPGSVVHIAVGAKNFAGIISSYYGTYIIVETDAPVRSYVKMGNRVKVTIGSGEDQLVFDSRVCFIAKGEQVCLELPASLGRVERRKHLRITAELPICYRSGDVEVISKTINISAGGVYFFTPERLNVGQRIIINLYFTDRILTLKAMVIRTMQNAATVEYCDTNACHDQLVEYIFSQLT</sequence>
<dbReference type="Gene3D" id="2.40.10.220">
    <property type="entry name" value="predicted glycosyltransferase like domains"/>
    <property type="match status" value="1"/>
</dbReference>
<evidence type="ECO:0000259" key="1">
    <source>
        <dbReference type="Pfam" id="PF07238"/>
    </source>
</evidence>
<name>A0AAW7ZBE8_9FIRM</name>